<name>A0ABV7H996_9BURK</name>
<protein>
    <recommendedName>
        <fullName evidence="4">Integral membrane protein</fullName>
    </recommendedName>
</protein>
<comment type="caution">
    <text evidence="2">The sequence shown here is derived from an EMBL/GenBank/DDBJ whole genome shotgun (WGS) entry which is preliminary data.</text>
</comment>
<reference evidence="3" key="1">
    <citation type="journal article" date="2019" name="Int. J. Syst. Evol. Microbiol.">
        <title>The Global Catalogue of Microorganisms (GCM) 10K type strain sequencing project: providing services to taxonomists for standard genome sequencing and annotation.</title>
        <authorList>
            <consortium name="The Broad Institute Genomics Platform"/>
            <consortium name="The Broad Institute Genome Sequencing Center for Infectious Disease"/>
            <person name="Wu L."/>
            <person name="Ma J."/>
        </authorList>
    </citation>
    <scope>NUCLEOTIDE SEQUENCE [LARGE SCALE GENOMIC DNA]</scope>
    <source>
        <strain evidence="3">KCTC 52168</strain>
    </source>
</reference>
<keyword evidence="1" id="KW-0812">Transmembrane</keyword>
<keyword evidence="1" id="KW-1133">Transmembrane helix</keyword>
<organism evidence="2 3">
    <name type="scientific">Piscinibacterium candidicorallinum</name>
    <dbReference type="NCBI Taxonomy" id="1793872"/>
    <lineage>
        <taxon>Bacteria</taxon>
        <taxon>Pseudomonadati</taxon>
        <taxon>Pseudomonadota</taxon>
        <taxon>Betaproteobacteria</taxon>
        <taxon>Burkholderiales</taxon>
        <taxon>Piscinibacterium</taxon>
    </lineage>
</organism>
<dbReference type="RefSeq" id="WP_377305617.1">
    <property type="nucleotide sequence ID" value="NZ_CP180191.1"/>
</dbReference>
<sequence>MAIALIDVVFFTGKSFITHPADWGLNTLALLVAVVVWAYLIKGVQWLTRVMAAAYFAWIGFALGKYGDGKGVFGLGWEHGPETAFALLVGVYLLMFRIRPSRAEWGRFSLVPSSTVASASPTPSSSAPAR</sequence>
<accession>A0ABV7H996</accession>
<keyword evidence="1" id="KW-0472">Membrane</keyword>
<gene>
    <name evidence="2" type="ORF">ACFOEN_15890</name>
</gene>
<proteinExistence type="predicted"/>
<dbReference type="EMBL" id="JBHRTI010000010">
    <property type="protein sequence ID" value="MFC3149108.1"/>
    <property type="molecule type" value="Genomic_DNA"/>
</dbReference>
<feature type="transmembrane region" description="Helical" evidence="1">
    <location>
        <begin position="83"/>
        <end position="99"/>
    </location>
</feature>
<feature type="transmembrane region" description="Helical" evidence="1">
    <location>
        <begin position="46"/>
        <end position="63"/>
    </location>
</feature>
<evidence type="ECO:0000313" key="2">
    <source>
        <dbReference type="EMBL" id="MFC3149108.1"/>
    </source>
</evidence>
<feature type="transmembrane region" description="Helical" evidence="1">
    <location>
        <begin position="23"/>
        <end position="41"/>
    </location>
</feature>
<evidence type="ECO:0000313" key="3">
    <source>
        <dbReference type="Proteomes" id="UP001595556"/>
    </source>
</evidence>
<dbReference type="Proteomes" id="UP001595556">
    <property type="component" value="Unassembled WGS sequence"/>
</dbReference>
<evidence type="ECO:0000256" key="1">
    <source>
        <dbReference type="SAM" id="Phobius"/>
    </source>
</evidence>
<keyword evidence="3" id="KW-1185">Reference proteome</keyword>
<evidence type="ECO:0008006" key="4">
    <source>
        <dbReference type="Google" id="ProtNLM"/>
    </source>
</evidence>